<dbReference type="GO" id="GO:0006633">
    <property type="term" value="P:fatty acid biosynthetic process"/>
    <property type="evidence" value="ECO:0007669"/>
    <property type="project" value="UniProtKB-KW"/>
</dbReference>
<dbReference type="InterPro" id="IPR001095">
    <property type="entry name" value="Acetyl_CoA_COase_a_su"/>
</dbReference>
<dbReference type="UniPathway" id="UPA00655">
    <property type="reaction ID" value="UER00711"/>
</dbReference>
<comment type="caution">
    <text evidence="13">The sequence shown here is derived from an EMBL/GenBank/DDBJ whole genome shotgun (WGS) entry which is preliminary data.</text>
</comment>
<dbReference type="GO" id="GO:0009317">
    <property type="term" value="C:acetyl-CoA carboxylase complex"/>
    <property type="evidence" value="ECO:0007669"/>
    <property type="project" value="InterPro"/>
</dbReference>
<evidence type="ECO:0000313" key="14">
    <source>
        <dbReference type="Proteomes" id="UP000277108"/>
    </source>
</evidence>
<evidence type="ECO:0000256" key="7">
    <source>
        <dbReference type="ARBA" id="ARBA00023098"/>
    </source>
</evidence>
<dbReference type="AlphaFoldDB" id="A0A3N5CJ41"/>
<evidence type="ECO:0000256" key="4">
    <source>
        <dbReference type="ARBA" id="ARBA00022741"/>
    </source>
</evidence>
<keyword evidence="3 10" id="KW-0808">Transferase</keyword>
<dbReference type="InterPro" id="IPR029045">
    <property type="entry name" value="ClpP/crotonase-like_dom_sf"/>
</dbReference>
<comment type="pathway">
    <text evidence="1 10">Lipid metabolism; malonyl-CoA biosynthesis; malonyl-CoA from acetyl-CoA: step 1/1.</text>
</comment>
<proteinExistence type="inferred from homology"/>
<evidence type="ECO:0000256" key="8">
    <source>
        <dbReference type="ARBA" id="ARBA00023160"/>
    </source>
</evidence>
<keyword evidence="11" id="KW-0175">Coiled coil</keyword>
<dbReference type="Pfam" id="PF03255">
    <property type="entry name" value="ACCA"/>
    <property type="match status" value="1"/>
</dbReference>
<dbReference type="Gene3D" id="3.90.226.10">
    <property type="entry name" value="2-enoyl-CoA Hydratase, Chain A, domain 1"/>
    <property type="match status" value="1"/>
</dbReference>
<dbReference type="PANTHER" id="PTHR42853">
    <property type="entry name" value="ACETYL-COENZYME A CARBOXYLASE CARBOXYL TRANSFERASE SUBUNIT ALPHA"/>
    <property type="match status" value="1"/>
</dbReference>
<dbReference type="RefSeq" id="WP_123807300.1">
    <property type="nucleotide sequence ID" value="NZ_RKRK01000002.1"/>
</dbReference>
<dbReference type="NCBIfam" id="NF041504">
    <property type="entry name" value="AccA_sub"/>
    <property type="match status" value="1"/>
</dbReference>
<evidence type="ECO:0000256" key="1">
    <source>
        <dbReference type="ARBA" id="ARBA00004956"/>
    </source>
</evidence>
<reference evidence="13 14" key="1">
    <citation type="submission" date="2018-11" db="EMBL/GenBank/DDBJ databases">
        <title>Genomic Encyclopedia of Type Strains, Phase IV (KMG-IV): sequencing the most valuable type-strain genomes for metagenomic binning, comparative biology and taxonomic classification.</title>
        <authorList>
            <person name="Goeker M."/>
        </authorList>
    </citation>
    <scope>NUCLEOTIDE SEQUENCE [LARGE SCALE GENOMIC DNA]</scope>
    <source>
        <strain evidence="13 14">DSM 29158</strain>
    </source>
</reference>
<comment type="subunit">
    <text evidence="10">Acetyl-CoA carboxylase is a heterohexamer composed of biotin carboxyl carrier protein (AccB), biotin carboxylase (AccC) and two subunits each of ACCase subunit alpha (AccA) and ACCase subunit beta (AccD).</text>
</comment>
<organism evidence="13 14">
    <name type="scientific">Abyssicoccus albus</name>
    <dbReference type="NCBI Taxonomy" id="1817405"/>
    <lineage>
        <taxon>Bacteria</taxon>
        <taxon>Bacillati</taxon>
        <taxon>Bacillota</taxon>
        <taxon>Bacilli</taxon>
        <taxon>Bacillales</taxon>
        <taxon>Abyssicoccaceae</taxon>
    </lineage>
</organism>
<dbReference type="SUPFAM" id="SSF52096">
    <property type="entry name" value="ClpP/crotonase"/>
    <property type="match status" value="1"/>
</dbReference>
<keyword evidence="6 10" id="KW-0067">ATP-binding</keyword>
<keyword evidence="2 10" id="KW-0444">Lipid biosynthesis</keyword>
<keyword evidence="14" id="KW-1185">Reference proteome</keyword>
<dbReference type="OrthoDB" id="9808023at2"/>
<keyword evidence="10" id="KW-0963">Cytoplasm</keyword>
<sequence>MLEFEQPLKKMTDEIKRLQEEDRQSELIDHSKEIAKLQYMYEMKAKEIYSNLQPWHRVQLARVLERPTIKDYIPQIFEHFIALEGDRRFGADYAMYGGIAKINNQAVTVIGQLRGKNTKDNLHHNFGMAHPEGYRKALRLMKQANKFNRPIITFVDTKGAFPGKAAEERGQSEAIATNLVEMAGLNVPIITIVIGEGGSGGALGIAVSNEVYMLENSTYSVISPEGAAALLWKDAKKANLAAEKMAITAQDVKSLNVIDGIIEEPQGGAHCDIEATAQSIKEVIVQFMKRYEGRSAEEIKSDRYYKFRQIGEFTE</sequence>
<dbReference type="GO" id="GO:0003989">
    <property type="term" value="F:acetyl-CoA carboxylase activity"/>
    <property type="evidence" value="ECO:0007669"/>
    <property type="project" value="InterPro"/>
</dbReference>
<dbReference type="InterPro" id="IPR011763">
    <property type="entry name" value="COA_CT_C"/>
</dbReference>
<dbReference type="GO" id="GO:0005524">
    <property type="term" value="F:ATP binding"/>
    <property type="evidence" value="ECO:0007669"/>
    <property type="project" value="UniProtKB-KW"/>
</dbReference>
<dbReference type="NCBIfam" id="TIGR00513">
    <property type="entry name" value="accA"/>
    <property type="match status" value="1"/>
</dbReference>
<dbReference type="GO" id="GO:2001295">
    <property type="term" value="P:malonyl-CoA biosynthetic process"/>
    <property type="evidence" value="ECO:0007669"/>
    <property type="project" value="UniProtKB-UniRule"/>
</dbReference>
<dbReference type="HAMAP" id="MF_00823">
    <property type="entry name" value="AcetylCoA_CT_alpha"/>
    <property type="match status" value="1"/>
</dbReference>
<feature type="coiled-coil region" evidence="11">
    <location>
        <begin position="1"/>
        <end position="28"/>
    </location>
</feature>
<keyword evidence="4 10" id="KW-0547">Nucleotide-binding</keyword>
<name>A0A3N5CJ41_9BACL</name>
<keyword evidence="7 10" id="KW-0443">Lipid metabolism</keyword>
<evidence type="ECO:0000259" key="12">
    <source>
        <dbReference type="PROSITE" id="PS50989"/>
    </source>
</evidence>
<dbReference type="PANTHER" id="PTHR42853:SF3">
    <property type="entry name" value="ACETYL-COENZYME A CARBOXYLASE CARBOXYL TRANSFERASE SUBUNIT ALPHA, CHLOROPLASTIC"/>
    <property type="match status" value="1"/>
</dbReference>
<dbReference type="EC" id="2.1.3.15" evidence="10"/>
<evidence type="ECO:0000256" key="3">
    <source>
        <dbReference type="ARBA" id="ARBA00022679"/>
    </source>
</evidence>
<evidence type="ECO:0000256" key="10">
    <source>
        <dbReference type="HAMAP-Rule" id="MF_00823"/>
    </source>
</evidence>
<protein>
    <recommendedName>
        <fullName evidence="10">Acetyl-coenzyme A carboxylase carboxyl transferase subunit alpha</fullName>
        <shortName evidence="10">ACCase subunit alpha</shortName>
        <shortName evidence="10">Acetyl-CoA carboxylase carboxyltransferase subunit alpha</shortName>
        <ecNumber evidence="10">2.1.3.15</ecNumber>
    </recommendedName>
</protein>
<dbReference type="PROSITE" id="PS50989">
    <property type="entry name" value="COA_CT_CTER"/>
    <property type="match status" value="1"/>
</dbReference>
<evidence type="ECO:0000256" key="11">
    <source>
        <dbReference type="SAM" id="Coils"/>
    </source>
</evidence>
<dbReference type="PRINTS" id="PR01069">
    <property type="entry name" value="ACCCTRFRASEA"/>
</dbReference>
<keyword evidence="8 10" id="KW-0275">Fatty acid biosynthesis</keyword>
<dbReference type="Proteomes" id="UP000277108">
    <property type="component" value="Unassembled WGS sequence"/>
</dbReference>
<accession>A0A3N5CJ41</accession>
<gene>
    <name evidence="10" type="primary">accA</name>
    <name evidence="13" type="ORF">EDD62_0352</name>
</gene>
<evidence type="ECO:0000313" key="13">
    <source>
        <dbReference type="EMBL" id="RPF57721.1"/>
    </source>
</evidence>
<dbReference type="NCBIfam" id="NF004344">
    <property type="entry name" value="PRK05724.1"/>
    <property type="match status" value="1"/>
</dbReference>
<evidence type="ECO:0000256" key="9">
    <source>
        <dbReference type="ARBA" id="ARBA00049152"/>
    </source>
</evidence>
<feature type="domain" description="CoA carboxyltransferase C-terminal" evidence="12">
    <location>
        <begin position="27"/>
        <end position="290"/>
    </location>
</feature>
<dbReference type="GO" id="GO:0016743">
    <property type="term" value="F:carboxyl- or carbamoyltransferase activity"/>
    <property type="evidence" value="ECO:0007669"/>
    <property type="project" value="UniProtKB-UniRule"/>
</dbReference>
<comment type="subcellular location">
    <subcellularLocation>
        <location evidence="10">Cytoplasm</location>
    </subcellularLocation>
</comment>
<keyword evidence="5 10" id="KW-0276">Fatty acid metabolism</keyword>
<evidence type="ECO:0000256" key="6">
    <source>
        <dbReference type="ARBA" id="ARBA00022840"/>
    </source>
</evidence>
<evidence type="ECO:0000256" key="2">
    <source>
        <dbReference type="ARBA" id="ARBA00022516"/>
    </source>
</evidence>
<comment type="catalytic activity">
    <reaction evidence="9 10">
        <text>N(6)-carboxybiotinyl-L-lysyl-[protein] + acetyl-CoA = N(6)-biotinyl-L-lysyl-[protein] + malonyl-CoA</text>
        <dbReference type="Rhea" id="RHEA:54728"/>
        <dbReference type="Rhea" id="RHEA-COMP:10505"/>
        <dbReference type="Rhea" id="RHEA-COMP:10506"/>
        <dbReference type="ChEBI" id="CHEBI:57288"/>
        <dbReference type="ChEBI" id="CHEBI:57384"/>
        <dbReference type="ChEBI" id="CHEBI:83144"/>
        <dbReference type="ChEBI" id="CHEBI:83145"/>
        <dbReference type="EC" id="2.1.3.15"/>
    </reaction>
</comment>
<evidence type="ECO:0000256" key="5">
    <source>
        <dbReference type="ARBA" id="ARBA00022832"/>
    </source>
</evidence>
<comment type="function">
    <text evidence="10">Component of the acetyl coenzyme A carboxylase (ACC) complex. First, biotin carboxylase catalyzes the carboxylation of biotin on its carrier protein (BCCP) and then the CO(2) group is transferred by the carboxyltransferase to acetyl-CoA to form malonyl-CoA.</text>
</comment>
<dbReference type="EMBL" id="RKRK01000002">
    <property type="protein sequence ID" value="RPF57721.1"/>
    <property type="molecule type" value="Genomic_DNA"/>
</dbReference>
<comment type="similarity">
    <text evidence="10">Belongs to the AccA family.</text>
</comment>